<keyword evidence="2" id="KW-1185">Reference proteome</keyword>
<dbReference type="Pfam" id="PF20174">
    <property type="entry name" value="DUF6540"/>
    <property type="match status" value="1"/>
</dbReference>
<name>A0A0F4G4P6_9PEZI</name>
<proteinExistence type="predicted"/>
<dbReference type="STRING" id="1047168.A0A0F4G4P6"/>
<reference evidence="1 2" key="1">
    <citation type="submission" date="2015-03" db="EMBL/GenBank/DDBJ databases">
        <title>RNA-seq based gene annotation and comparative genomics of four Zymoseptoria species reveal species-specific pathogenicity related genes and transposable element activity.</title>
        <authorList>
            <person name="Grandaubert J."/>
            <person name="Bhattacharyya A."/>
            <person name="Stukenbrock E.H."/>
        </authorList>
    </citation>
    <scope>NUCLEOTIDE SEQUENCE [LARGE SCALE GENOMIC DNA]</scope>
    <source>
        <strain evidence="1 2">Zb18110</strain>
    </source>
</reference>
<evidence type="ECO:0000313" key="2">
    <source>
        <dbReference type="Proteomes" id="UP000033647"/>
    </source>
</evidence>
<gene>
    <name evidence="1" type="ORF">TI39_contig5872g00008</name>
</gene>
<comment type="caution">
    <text evidence="1">The sequence shown here is derived from an EMBL/GenBank/DDBJ whole genome shotgun (WGS) entry which is preliminary data.</text>
</comment>
<accession>A0A0F4G4P6</accession>
<dbReference type="EMBL" id="LAFY01005827">
    <property type="protein sequence ID" value="KJX92313.1"/>
    <property type="molecule type" value="Genomic_DNA"/>
</dbReference>
<dbReference type="OrthoDB" id="4924482at2759"/>
<dbReference type="Proteomes" id="UP000033647">
    <property type="component" value="Unassembled WGS sequence"/>
</dbReference>
<dbReference type="AlphaFoldDB" id="A0A0F4G4P6"/>
<dbReference type="InterPro" id="IPR046670">
    <property type="entry name" value="DUF6540"/>
</dbReference>
<sequence>MIGKLPNGVTIDHVEGVLKSVPLPVKNQNPEQNCYTWLREAIVALQQAGYADAINVNEAINSGMARAQKTLDKGRPKDWRKLFENATKRPL</sequence>
<protein>
    <submittedName>
        <fullName evidence="1">Uncharacterized protein</fullName>
    </submittedName>
</protein>
<organism evidence="1 2">
    <name type="scientific">Zymoseptoria brevis</name>
    <dbReference type="NCBI Taxonomy" id="1047168"/>
    <lineage>
        <taxon>Eukaryota</taxon>
        <taxon>Fungi</taxon>
        <taxon>Dikarya</taxon>
        <taxon>Ascomycota</taxon>
        <taxon>Pezizomycotina</taxon>
        <taxon>Dothideomycetes</taxon>
        <taxon>Dothideomycetidae</taxon>
        <taxon>Mycosphaerellales</taxon>
        <taxon>Mycosphaerellaceae</taxon>
        <taxon>Zymoseptoria</taxon>
    </lineage>
</organism>
<evidence type="ECO:0000313" key="1">
    <source>
        <dbReference type="EMBL" id="KJX92313.1"/>
    </source>
</evidence>